<evidence type="ECO:0000256" key="1">
    <source>
        <dbReference type="SAM" id="MobiDB-lite"/>
    </source>
</evidence>
<feature type="compositionally biased region" description="Basic and acidic residues" evidence="1">
    <location>
        <begin position="230"/>
        <end position="240"/>
    </location>
</feature>
<accession>A0A2H4SBW4</accession>
<name>A0A2H4SBW4_CORMI</name>
<feature type="compositionally biased region" description="Polar residues" evidence="1">
    <location>
        <begin position="18"/>
        <end position="31"/>
    </location>
</feature>
<feature type="compositionally biased region" description="Low complexity" evidence="1">
    <location>
        <begin position="480"/>
        <end position="497"/>
    </location>
</feature>
<proteinExistence type="predicted"/>
<feature type="compositionally biased region" description="Basic and acidic residues" evidence="1">
    <location>
        <begin position="601"/>
        <end position="614"/>
    </location>
</feature>
<dbReference type="AlphaFoldDB" id="A0A2H4SBW4"/>
<feature type="region of interest" description="Disordered" evidence="1">
    <location>
        <begin position="340"/>
        <end position="366"/>
    </location>
</feature>
<feature type="compositionally biased region" description="Polar residues" evidence="1">
    <location>
        <begin position="394"/>
        <end position="411"/>
    </location>
</feature>
<feature type="compositionally biased region" description="Pro residues" evidence="1">
    <location>
        <begin position="555"/>
        <end position="579"/>
    </location>
</feature>
<feature type="region of interest" description="Disordered" evidence="1">
    <location>
        <begin position="230"/>
        <end position="251"/>
    </location>
</feature>
<dbReference type="EMBL" id="CP023323">
    <property type="protein sequence ID" value="ATY60612.1"/>
    <property type="molecule type" value="Genomic_DNA"/>
</dbReference>
<feature type="region of interest" description="Disordered" evidence="1">
    <location>
        <begin position="389"/>
        <end position="678"/>
    </location>
</feature>
<feature type="region of interest" description="Disordered" evidence="1">
    <location>
        <begin position="134"/>
        <end position="153"/>
    </location>
</feature>
<feature type="compositionally biased region" description="Basic and acidic residues" evidence="1">
    <location>
        <begin position="135"/>
        <end position="149"/>
    </location>
</feature>
<dbReference type="Proteomes" id="UP000323067">
    <property type="component" value="Chromosome vi"/>
</dbReference>
<evidence type="ECO:0000313" key="2">
    <source>
        <dbReference type="EMBL" id="ATY60612.1"/>
    </source>
</evidence>
<feature type="compositionally biased region" description="Basic and acidic residues" evidence="1">
    <location>
        <begin position="340"/>
        <end position="355"/>
    </location>
</feature>
<gene>
    <name evidence="2" type="ORF">A9K55_006829</name>
</gene>
<reference evidence="2 3" key="1">
    <citation type="journal article" date="2017" name="BMC Genomics">
        <title>Chromosome level assembly and secondary metabolite potential of the parasitic fungus Cordyceps militaris.</title>
        <authorList>
            <person name="Kramer G.J."/>
            <person name="Nodwell J.R."/>
        </authorList>
    </citation>
    <scope>NUCLEOTIDE SEQUENCE [LARGE SCALE GENOMIC DNA]</scope>
    <source>
        <strain evidence="2 3">ATCC 34164</strain>
    </source>
</reference>
<evidence type="ECO:0000313" key="3">
    <source>
        <dbReference type="Proteomes" id="UP000323067"/>
    </source>
</evidence>
<feature type="compositionally biased region" description="Polar residues" evidence="1">
    <location>
        <begin position="581"/>
        <end position="599"/>
    </location>
</feature>
<protein>
    <submittedName>
        <fullName evidence="2">Uncharacterized protein</fullName>
    </submittedName>
</protein>
<feature type="region of interest" description="Disordered" evidence="1">
    <location>
        <begin position="183"/>
        <end position="206"/>
    </location>
</feature>
<dbReference type="PANTHER" id="PTHR48125">
    <property type="entry name" value="LP07818P1"/>
    <property type="match status" value="1"/>
</dbReference>
<feature type="region of interest" description="Disordered" evidence="1">
    <location>
        <begin position="1"/>
        <end position="102"/>
    </location>
</feature>
<dbReference type="VEuPathDB" id="FungiDB:A9K55_006829"/>
<dbReference type="OrthoDB" id="4590776at2759"/>
<feature type="compositionally biased region" description="Basic and acidic residues" evidence="1">
    <location>
        <begin position="46"/>
        <end position="93"/>
    </location>
</feature>
<dbReference type="PANTHER" id="PTHR48125:SF12">
    <property type="entry name" value="AT HOOK TRANSCRIPTION FACTOR FAMILY-RELATED"/>
    <property type="match status" value="1"/>
</dbReference>
<sequence>MARQNTFTIIPQGPRFDATTTPMVPMTSKQARQAYKAASKTPSMTRAERHRWEREEQERIRKEFEKDKAAAKARLARDKKKDKEARQREEKRRNGLPLVSVRPSQGTIAGFVRGNGRKKRDAEGALVMAAQQVPLEERVEADEAPKPEPDTTVLGSILEVIENGEEIDAMDVTRDELPLLNINNENPTEHNTDAEDPAIQNKTGGKQAEEAIRTLTRSCDVELSFKEPIDDNPCEHKTDADDGQMTIHDKTDDNKTEEAIGTLIQDYDVDLSFEESIDGNPCEHKTDANNAQTIQDEANDKKTEKAIGVLSQDYDVDLSFEEPIDEAAFDATLDMIPVDETEKLPDARPLDDQTKRGSKATTEDAVDFLPSQDLLDEEINTDMMEELEELMSGGKTSAKPQAVKTSPSPRQRPQHKPPTPGPCQRESPLRHRIRSLTSPERPRQPPPMGTQAILVNPADFFPSSSQQLRELDEEQEAEQEVTPTPAAHDTHHTTPNAHMPPQSATPPAGAKLALDTGDLESEFGSFPCTAHFSLLEPSAAPHPPRPTPRIRRPSASPPRPQPVSEPELTAPPPPPPPPRFFTSSGSRVQLSLAIQSSRRSAAKEQRQEMARQRQEASLVLQLQQQDEARRRRSSPVLRQGDPDASAGGGGKVAAAAQQADKENVLPEMRGSQETEYGGDWVEDEAWDLALC</sequence>
<organism evidence="2 3">
    <name type="scientific">Cordyceps militaris</name>
    <name type="common">Caterpillar fungus</name>
    <name type="synonym">Clavaria militaris</name>
    <dbReference type="NCBI Taxonomy" id="73501"/>
    <lineage>
        <taxon>Eukaryota</taxon>
        <taxon>Fungi</taxon>
        <taxon>Dikarya</taxon>
        <taxon>Ascomycota</taxon>
        <taxon>Pezizomycotina</taxon>
        <taxon>Sordariomycetes</taxon>
        <taxon>Hypocreomycetidae</taxon>
        <taxon>Hypocreales</taxon>
        <taxon>Cordycipitaceae</taxon>
        <taxon>Cordyceps</taxon>
    </lineage>
</organism>